<sequence>MPFKIRDQVQVALVINQYVNPLGFKHLNPNWKLYTIYTCWIASELVLVYFLYVETRGPTLEEITKIFDGGDAKVDQVELDKSGAVVNFSGMEKGELGTAEHRNIV</sequence>
<name>A0A072PKC7_9EURO</name>
<dbReference type="GeneID" id="25279984"/>
<dbReference type="InterPro" id="IPR036259">
    <property type="entry name" value="MFS_trans_sf"/>
</dbReference>
<dbReference type="AlphaFoldDB" id="A0A072PKC7"/>
<dbReference type="Proteomes" id="UP000027920">
    <property type="component" value="Unassembled WGS sequence"/>
</dbReference>
<accession>A0A072PKC7</accession>
<dbReference type="RefSeq" id="XP_013262797.1">
    <property type="nucleotide sequence ID" value="XM_013407343.1"/>
</dbReference>
<dbReference type="VEuPathDB" id="FungiDB:A1O9_05057"/>
<protein>
    <recommendedName>
        <fullName evidence="3">Major facilitator superfamily (MFS) profile domain-containing protein</fullName>
    </recommendedName>
</protein>
<dbReference type="Gene3D" id="1.20.1250.20">
    <property type="entry name" value="MFS general substrate transporter like domains"/>
    <property type="match status" value="1"/>
</dbReference>
<evidence type="ECO:0000313" key="1">
    <source>
        <dbReference type="EMBL" id="KEF60207.1"/>
    </source>
</evidence>
<dbReference type="EMBL" id="AMGV01000003">
    <property type="protein sequence ID" value="KEF60207.1"/>
    <property type="molecule type" value="Genomic_DNA"/>
</dbReference>
<comment type="caution">
    <text evidence="1">The sequence shown here is derived from an EMBL/GenBank/DDBJ whole genome shotgun (WGS) entry which is preliminary data.</text>
</comment>
<keyword evidence="2" id="KW-1185">Reference proteome</keyword>
<evidence type="ECO:0000313" key="2">
    <source>
        <dbReference type="Proteomes" id="UP000027920"/>
    </source>
</evidence>
<evidence type="ECO:0008006" key="3">
    <source>
        <dbReference type="Google" id="ProtNLM"/>
    </source>
</evidence>
<gene>
    <name evidence="1" type="ORF">A1O9_05057</name>
</gene>
<dbReference type="HOGENOM" id="CLU_177958_0_0_1"/>
<reference evidence="1 2" key="1">
    <citation type="submission" date="2013-03" db="EMBL/GenBank/DDBJ databases">
        <title>The Genome Sequence of Exophiala aquamarina CBS 119918.</title>
        <authorList>
            <consortium name="The Broad Institute Genomics Platform"/>
            <person name="Cuomo C."/>
            <person name="de Hoog S."/>
            <person name="Gorbushina A."/>
            <person name="Walker B."/>
            <person name="Young S.K."/>
            <person name="Zeng Q."/>
            <person name="Gargeya S."/>
            <person name="Fitzgerald M."/>
            <person name="Haas B."/>
            <person name="Abouelleil A."/>
            <person name="Allen A.W."/>
            <person name="Alvarado L."/>
            <person name="Arachchi H.M."/>
            <person name="Berlin A.M."/>
            <person name="Chapman S.B."/>
            <person name="Gainer-Dewar J."/>
            <person name="Goldberg J."/>
            <person name="Griggs A."/>
            <person name="Gujja S."/>
            <person name="Hansen M."/>
            <person name="Howarth C."/>
            <person name="Imamovic A."/>
            <person name="Ireland A."/>
            <person name="Larimer J."/>
            <person name="McCowan C."/>
            <person name="Murphy C."/>
            <person name="Pearson M."/>
            <person name="Poon T.W."/>
            <person name="Priest M."/>
            <person name="Roberts A."/>
            <person name="Saif S."/>
            <person name="Shea T."/>
            <person name="Sisk P."/>
            <person name="Sykes S."/>
            <person name="Wortman J."/>
            <person name="Nusbaum C."/>
            <person name="Birren B."/>
        </authorList>
    </citation>
    <scope>NUCLEOTIDE SEQUENCE [LARGE SCALE GENOMIC DNA]</scope>
    <source>
        <strain evidence="1 2">CBS 119918</strain>
    </source>
</reference>
<proteinExistence type="predicted"/>
<organism evidence="1 2">
    <name type="scientific">Exophiala aquamarina CBS 119918</name>
    <dbReference type="NCBI Taxonomy" id="1182545"/>
    <lineage>
        <taxon>Eukaryota</taxon>
        <taxon>Fungi</taxon>
        <taxon>Dikarya</taxon>
        <taxon>Ascomycota</taxon>
        <taxon>Pezizomycotina</taxon>
        <taxon>Eurotiomycetes</taxon>
        <taxon>Chaetothyriomycetidae</taxon>
        <taxon>Chaetothyriales</taxon>
        <taxon>Herpotrichiellaceae</taxon>
        <taxon>Exophiala</taxon>
    </lineage>
</organism>
<dbReference type="OrthoDB" id="4358694at2759"/>